<reference evidence="1" key="1">
    <citation type="submission" date="2014-09" db="EMBL/GenBank/DDBJ databases">
        <authorList>
            <person name="Magalhaes I.L.F."/>
            <person name="Oliveira U."/>
            <person name="Santos F.R."/>
            <person name="Vidigal T.H.D.A."/>
            <person name="Brescovit A.D."/>
            <person name="Santos A.J."/>
        </authorList>
    </citation>
    <scope>NUCLEOTIDE SEQUENCE</scope>
    <source>
        <tissue evidence="1">Shoot tissue taken approximately 20 cm above the soil surface</tissue>
    </source>
</reference>
<name>A0A0A8YHK2_ARUDO</name>
<proteinExistence type="predicted"/>
<sequence>MLRATLSDHTSAGLQLQVIHNSSMMFTQSSSEC</sequence>
<protein>
    <submittedName>
        <fullName evidence="1">Uncharacterized protein</fullName>
    </submittedName>
</protein>
<organism evidence="1">
    <name type="scientific">Arundo donax</name>
    <name type="common">Giant reed</name>
    <name type="synonym">Donax arundinaceus</name>
    <dbReference type="NCBI Taxonomy" id="35708"/>
    <lineage>
        <taxon>Eukaryota</taxon>
        <taxon>Viridiplantae</taxon>
        <taxon>Streptophyta</taxon>
        <taxon>Embryophyta</taxon>
        <taxon>Tracheophyta</taxon>
        <taxon>Spermatophyta</taxon>
        <taxon>Magnoliopsida</taxon>
        <taxon>Liliopsida</taxon>
        <taxon>Poales</taxon>
        <taxon>Poaceae</taxon>
        <taxon>PACMAD clade</taxon>
        <taxon>Arundinoideae</taxon>
        <taxon>Arundineae</taxon>
        <taxon>Arundo</taxon>
    </lineage>
</organism>
<dbReference type="EMBL" id="GBRH01272930">
    <property type="protein sequence ID" value="JAD24965.1"/>
    <property type="molecule type" value="Transcribed_RNA"/>
</dbReference>
<reference evidence="1" key="2">
    <citation type="journal article" date="2015" name="Data Brief">
        <title>Shoot transcriptome of the giant reed, Arundo donax.</title>
        <authorList>
            <person name="Barrero R.A."/>
            <person name="Guerrero F.D."/>
            <person name="Moolhuijzen P."/>
            <person name="Goolsby J.A."/>
            <person name="Tidwell J."/>
            <person name="Bellgard S.E."/>
            <person name="Bellgard M.I."/>
        </authorList>
    </citation>
    <scope>NUCLEOTIDE SEQUENCE</scope>
    <source>
        <tissue evidence="1">Shoot tissue taken approximately 20 cm above the soil surface</tissue>
    </source>
</reference>
<accession>A0A0A8YHK2</accession>
<evidence type="ECO:0000313" key="1">
    <source>
        <dbReference type="EMBL" id="JAD24965.1"/>
    </source>
</evidence>
<dbReference type="AlphaFoldDB" id="A0A0A8YHK2"/>